<evidence type="ECO:0000313" key="2">
    <source>
        <dbReference type="Proteomes" id="UP000516204"/>
    </source>
</evidence>
<evidence type="ECO:0000313" key="1">
    <source>
        <dbReference type="EMBL" id="QNO12722.1"/>
    </source>
</evidence>
<dbReference type="RefSeq" id="YP_010678453.1">
    <property type="nucleotide sequence ID" value="NC_071035.1"/>
</dbReference>
<name>A0A7G9W259_9CAUD</name>
<dbReference type="EMBL" id="MT897906">
    <property type="protein sequence ID" value="QNO12722.1"/>
    <property type="molecule type" value="Genomic_DNA"/>
</dbReference>
<dbReference type="Proteomes" id="UP000516204">
    <property type="component" value="Segment"/>
</dbReference>
<organism evidence="1 2">
    <name type="scientific">Arthrobacter phage Tweety19</name>
    <dbReference type="NCBI Taxonomy" id="2768133"/>
    <lineage>
        <taxon>Viruses</taxon>
        <taxon>Duplodnaviria</taxon>
        <taxon>Heunggongvirae</taxon>
        <taxon>Uroviricota</taxon>
        <taxon>Caudoviricetes</taxon>
        <taxon>Casidaviridae</taxon>
        <taxon>Galvastonvirus</taxon>
        <taxon>Galvastonvirus tweety19</taxon>
    </lineage>
</organism>
<dbReference type="GeneID" id="77954848"/>
<keyword evidence="2" id="KW-1185">Reference proteome</keyword>
<gene>
    <name evidence="1" type="primary">63</name>
    <name evidence="1" type="ORF">SEA_TWEETY19_63</name>
</gene>
<sequence>MMNRAAITAAKMEALRFVEAADKALARLDEEVERRDKSVAARVAYGYDGPVPAPGASPDDFSYGSAATGTLRRRSMDLTRSLADLRRPRPWP</sequence>
<reference evidence="2" key="1">
    <citation type="submission" date="2020-08" db="EMBL/GenBank/DDBJ databases">
        <authorList>
            <person name="Hillin M.J."/>
            <person name="Beth T.W."/>
            <person name="Collman T.N."/>
            <person name="Davis R.E."/>
            <person name="Dobesh B.I."/>
            <person name="Johnson A.L."/>
            <person name="Lewis B.M."/>
            <person name="Suarez T.R."/>
            <person name="Villa E.C."/>
            <person name="Walker J.R."/>
            <person name="Labonte J.M."/>
            <person name="Butela K.A."/>
            <person name="Garlena R.A."/>
            <person name="Russell D.A."/>
            <person name="Pope W.H."/>
            <person name="Jacobs-Sera D."/>
            <person name="Hatfull G.F."/>
        </authorList>
    </citation>
    <scope>NUCLEOTIDE SEQUENCE [LARGE SCALE GENOMIC DNA]</scope>
</reference>
<dbReference type="KEGG" id="vg:77954848"/>
<accession>A0A7G9W259</accession>
<proteinExistence type="predicted"/>
<protein>
    <submittedName>
        <fullName evidence="1">Uncharacterized protein</fullName>
    </submittedName>
</protein>